<protein>
    <submittedName>
        <fullName evidence="1">Uncharacterized protein</fullName>
    </submittedName>
</protein>
<proteinExistence type="predicted"/>
<name>A0AAV9A7U9_ACOGR</name>
<organism evidence="1 2">
    <name type="scientific">Acorus gramineus</name>
    <name type="common">Dwarf sweet flag</name>
    <dbReference type="NCBI Taxonomy" id="55184"/>
    <lineage>
        <taxon>Eukaryota</taxon>
        <taxon>Viridiplantae</taxon>
        <taxon>Streptophyta</taxon>
        <taxon>Embryophyta</taxon>
        <taxon>Tracheophyta</taxon>
        <taxon>Spermatophyta</taxon>
        <taxon>Magnoliopsida</taxon>
        <taxon>Liliopsida</taxon>
        <taxon>Acoraceae</taxon>
        <taxon>Acorus</taxon>
    </lineage>
</organism>
<reference evidence="1" key="2">
    <citation type="submission" date="2023-06" db="EMBL/GenBank/DDBJ databases">
        <authorList>
            <person name="Ma L."/>
            <person name="Liu K.-W."/>
            <person name="Li Z."/>
            <person name="Hsiao Y.-Y."/>
            <person name="Qi Y."/>
            <person name="Fu T."/>
            <person name="Tang G."/>
            <person name="Zhang D."/>
            <person name="Sun W.-H."/>
            <person name="Liu D.-K."/>
            <person name="Li Y."/>
            <person name="Chen G.-Z."/>
            <person name="Liu X.-D."/>
            <person name="Liao X.-Y."/>
            <person name="Jiang Y.-T."/>
            <person name="Yu X."/>
            <person name="Hao Y."/>
            <person name="Huang J."/>
            <person name="Zhao X.-W."/>
            <person name="Ke S."/>
            <person name="Chen Y.-Y."/>
            <person name="Wu W.-L."/>
            <person name="Hsu J.-L."/>
            <person name="Lin Y.-F."/>
            <person name="Huang M.-D."/>
            <person name="Li C.-Y."/>
            <person name="Huang L."/>
            <person name="Wang Z.-W."/>
            <person name="Zhao X."/>
            <person name="Zhong W.-Y."/>
            <person name="Peng D.-H."/>
            <person name="Ahmad S."/>
            <person name="Lan S."/>
            <person name="Zhang J.-S."/>
            <person name="Tsai W.-C."/>
            <person name="Van De Peer Y."/>
            <person name="Liu Z.-J."/>
        </authorList>
    </citation>
    <scope>NUCLEOTIDE SEQUENCE</scope>
    <source>
        <strain evidence="1">SCP</strain>
        <tissue evidence="1">Leaves</tissue>
    </source>
</reference>
<dbReference type="EMBL" id="JAUJYN010000011">
    <property type="protein sequence ID" value="KAK1260120.1"/>
    <property type="molecule type" value="Genomic_DNA"/>
</dbReference>
<sequence length="53" mass="5653">MESLLKKNSAVARVITGAALALTMDRPSHEQIVLCAITRATLSAAANLLTRIF</sequence>
<comment type="caution">
    <text evidence="1">The sequence shown here is derived from an EMBL/GenBank/DDBJ whole genome shotgun (WGS) entry which is preliminary data.</text>
</comment>
<keyword evidence="2" id="KW-1185">Reference proteome</keyword>
<dbReference type="AlphaFoldDB" id="A0AAV9A7U9"/>
<accession>A0AAV9A7U9</accession>
<evidence type="ECO:0000313" key="1">
    <source>
        <dbReference type="EMBL" id="KAK1260120.1"/>
    </source>
</evidence>
<dbReference type="Proteomes" id="UP001179952">
    <property type="component" value="Unassembled WGS sequence"/>
</dbReference>
<reference evidence="1" key="1">
    <citation type="journal article" date="2023" name="Nat. Commun.">
        <title>Diploid and tetraploid genomes of Acorus and the evolution of monocots.</title>
        <authorList>
            <person name="Ma L."/>
            <person name="Liu K.W."/>
            <person name="Li Z."/>
            <person name="Hsiao Y.Y."/>
            <person name="Qi Y."/>
            <person name="Fu T."/>
            <person name="Tang G.D."/>
            <person name="Zhang D."/>
            <person name="Sun W.H."/>
            <person name="Liu D.K."/>
            <person name="Li Y."/>
            <person name="Chen G.Z."/>
            <person name="Liu X.D."/>
            <person name="Liao X.Y."/>
            <person name="Jiang Y.T."/>
            <person name="Yu X."/>
            <person name="Hao Y."/>
            <person name="Huang J."/>
            <person name="Zhao X.W."/>
            <person name="Ke S."/>
            <person name="Chen Y.Y."/>
            <person name="Wu W.L."/>
            <person name="Hsu J.L."/>
            <person name="Lin Y.F."/>
            <person name="Huang M.D."/>
            <person name="Li C.Y."/>
            <person name="Huang L."/>
            <person name="Wang Z.W."/>
            <person name="Zhao X."/>
            <person name="Zhong W.Y."/>
            <person name="Peng D.H."/>
            <person name="Ahmad S."/>
            <person name="Lan S."/>
            <person name="Zhang J.S."/>
            <person name="Tsai W.C."/>
            <person name="Van de Peer Y."/>
            <person name="Liu Z.J."/>
        </authorList>
    </citation>
    <scope>NUCLEOTIDE SEQUENCE</scope>
    <source>
        <strain evidence="1">SCP</strain>
    </source>
</reference>
<evidence type="ECO:0000313" key="2">
    <source>
        <dbReference type="Proteomes" id="UP001179952"/>
    </source>
</evidence>
<gene>
    <name evidence="1" type="ORF">QJS04_geneDACA020321</name>
</gene>